<dbReference type="Gene3D" id="1.20.120.450">
    <property type="entry name" value="dinb family like domain"/>
    <property type="match status" value="1"/>
</dbReference>
<protein>
    <submittedName>
        <fullName evidence="2">DUF1572 family protein</fullName>
    </submittedName>
</protein>
<reference evidence="3" key="1">
    <citation type="journal article" date="2019" name="Int. J. Syst. Evol. Microbiol.">
        <title>The Global Catalogue of Microorganisms (GCM) 10K type strain sequencing project: providing services to taxonomists for standard genome sequencing and annotation.</title>
        <authorList>
            <consortium name="The Broad Institute Genomics Platform"/>
            <consortium name="The Broad Institute Genome Sequencing Center for Infectious Disease"/>
            <person name="Wu L."/>
            <person name="Ma J."/>
        </authorList>
    </citation>
    <scope>NUCLEOTIDE SEQUENCE [LARGE SCALE GENOMIC DNA]</scope>
    <source>
        <strain evidence="3">DT92</strain>
    </source>
</reference>
<feature type="compositionally biased region" description="Basic and acidic residues" evidence="1">
    <location>
        <begin position="163"/>
        <end position="191"/>
    </location>
</feature>
<keyword evidence="3" id="KW-1185">Reference proteome</keyword>
<evidence type="ECO:0000313" key="3">
    <source>
        <dbReference type="Proteomes" id="UP001597344"/>
    </source>
</evidence>
<dbReference type="Pfam" id="PF07609">
    <property type="entry name" value="DUF1572"/>
    <property type="match status" value="1"/>
</dbReference>
<sequence>MNPDIYLEGIQKQFRYYKSLGEKTINQLPEEKLFWPYNEDNNSIAILIKHLWGNMKSRWTNFLTTDGEKDWRERDAEFESTIETKEELLLKWNEGWQCLFDALESIDNDNFNQPIYIRNIEHSITEAVNRQLAHYAYHVGQIVLLGKMIAGSDWKSLSIPRGESSEYNKKRFDTPKHKAHYTDKLMDNDTE</sequence>
<dbReference type="InterPro" id="IPR034660">
    <property type="entry name" value="DinB/YfiT-like"/>
</dbReference>
<name>A0ABW5AYU1_9FLAO</name>
<accession>A0ABW5AYU1</accession>
<evidence type="ECO:0000313" key="2">
    <source>
        <dbReference type="EMBL" id="MFD2188193.1"/>
    </source>
</evidence>
<gene>
    <name evidence="2" type="ORF">ACFSJT_15425</name>
</gene>
<dbReference type="EMBL" id="JBHUHY010000016">
    <property type="protein sequence ID" value="MFD2188193.1"/>
    <property type="molecule type" value="Genomic_DNA"/>
</dbReference>
<dbReference type="RefSeq" id="WP_378321211.1">
    <property type="nucleotide sequence ID" value="NZ_JBHUHY010000016.1"/>
</dbReference>
<dbReference type="InterPro" id="IPR011466">
    <property type="entry name" value="DUF1572"/>
</dbReference>
<dbReference type="Proteomes" id="UP001597344">
    <property type="component" value="Unassembled WGS sequence"/>
</dbReference>
<organism evidence="2 3">
    <name type="scientific">Aquimarina celericrescens</name>
    <dbReference type="NCBI Taxonomy" id="1964542"/>
    <lineage>
        <taxon>Bacteria</taxon>
        <taxon>Pseudomonadati</taxon>
        <taxon>Bacteroidota</taxon>
        <taxon>Flavobacteriia</taxon>
        <taxon>Flavobacteriales</taxon>
        <taxon>Flavobacteriaceae</taxon>
        <taxon>Aquimarina</taxon>
    </lineage>
</organism>
<dbReference type="SUPFAM" id="SSF109854">
    <property type="entry name" value="DinB/YfiT-like putative metalloenzymes"/>
    <property type="match status" value="1"/>
</dbReference>
<comment type="caution">
    <text evidence="2">The sequence shown here is derived from an EMBL/GenBank/DDBJ whole genome shotgun (WGS) entry which is preliminary data.</text>
</comment>
<proteinExistence type="predicted"/>
<feature type="region of interest" description="Disordered" evidence="1">
    <location>
        <begin position="162"/>
        <end position="191"/>
    </location>
</feature>
<evidence type="ECO:0000256" key="1">
    <source>
        <dbReference type="SAM" id="MobiDB-lite"/>
    </source>
</evidence>